<feature type="compositionally biased region" description="Basic and acidic residues" evidence="1">
    <location>
        <begin position="221"/>
        <end position="243"/>
    </location>
</feature>
<reference evidence="2 3" key="1">
    <citation type="submission" date="2012-05" db="EMBL/GenBank/DDBJ databases">
        <title>Genome sequence of Nitritalea halalkaliphila LW7.</title>
        <authorList>
            <person name="Jangir P.K."/>
            <person name="Singh A."/>
            <person name="Shivaji S."/>
            <person name="Sharma R."/>
        </authorList>
    </citation>
    <scope>NUCLEOTIDE SEQUENCE [LARGE SCALE GENOMIC DNA]</scope>
    <source>
        <strain evidence="2 3">LW7</strain>
    </source>
</reference>
<accession>I5C9F3</accession>
<feature type="region of interest" description="Disordered" evidence="1">
    <location>
        <begin position="208"/>
        <end position="243"/>
    </location>
</feature>
<protein>
    <submittedName>
        <fullName evidence="2">OmpA/MotB domain-containing protein</fullName>
    </submittedName>
</protein>
<dbReference type="RefSeq" id="WP_009053457.1">
    <property type="nucleotide sequence ID" value="NZ_AJYA01000005.1"/>
</dbReference>
<dbReference type="OrthoDB" id="654178at2"/>
<evidence type="ECO:0000256" key="1">
    <source>
        <dbReference type="SAM" id="MobiDB-lite"/>
    </source>
</evidence>
<name>I5C9F3_9BACT</name>
<gene>
    <name evidence="2" type="ORF">A3SI_02793</name>
</gene>
<evidence type="ECO:0000313" key="3">
    <source>
        <dbReference type="Proteomes" id="UP000005551"/>
    </source>
</evidence>
<sequence length="427" mass="48715">MNDRFVRPDGSLQLDAPNFDRALNFRSDTYDLGFNVVFRSDNGRLLSERAFIAPYFTLGAGLMLYDLRTDMRDDAGNPYDFSDPNLVQNRVFETRLADFQTEQVPNDGYAFYLNAGLGVRFRLNARFELFAQTDIMRAFSDQLDGVGGTFRESYASEFEAFLASPGTGGAGIEPGARRGDPDLRQDWVLFHGIGLKYSFGAQRNDFRAPKLSTPRPSYLEARGDIERARDEAERAQARREREKAAADSLERAQLLEQMASARGQQERVVNHFYIETPDYAQLDRMDEQMQRLMWQQEIDRRERQKLANKQEATQNSALLTTFGTQREQLRRDTLLVAQERDSSLKATEDRVLELRYAQYRLEQEELRLDAEIDSLRALAAGPVTPVMGRSSLTRAETAAVDRRALAKEMEAICCVRVLDGIRRPRAA</sequence>
<evidence type="ECO:0000313" key="2">
    <source>
        <dbReference type="EMBL" id="EIM78455.1"/>
    </source>
</evidence>
<comment type="caution">
    <text evidence="2">The sequence shown here is derived from an EMBL/GenBank/DDBJ whole genome shotgun (WGS) entry which is preliminary data.</text>
</comment>
<dbReference type="Proteomes" id="UP000005551">
    <property type="component" value="Unassembled WGS sequence"/>
</dbReference>
<keyword evidence="3" id="KW-1185">Reference proteome</keyword>
<dbReference type="STRING" id="1189621.A3SI_02793"/>
<dbReference type="EMBL" id="AJYA01000005">
    <property type="protein sequence ID" value="EIM78455.1"/>
    <property type="molecule type" value="Genomic_DNA"/>
</dbReference>
<proteinExistence type="predicted"/>
<dbReference type="AlphaFoldDB" id="I5C9F3"/>
<organism evidence="2 3">
    <name type="scientific">Nitritalea halalkaliphila LW7</name>
    <dbReference type="NCBI Taxonomy" id="1189621"/>
    <lineage>
        <taxon>Bacteria</taxon>
        <taxon>Pseudomonadati</taxon>
        <taxon>Bacteroidota</taxon>
        <taxon>Cytophagia</taxon>
        <taxon>Cytophagales</taxon>
        <taxon>Cyclobacteriaceae</taxon>
        <taxon>Nitritalea</taxon>
    </lineage>
</organism>